<name>A0A1A1YWQ6_MYCPR</name>
<evidence type="ECO:0008006" key="3">
    <source>
        <dbReference type="Google" id="ProtNLM"/>
    </source>
</evidence>
<sequence>MSKLPEEFADLERFSDWCLPTEEERYQKRLSSTMDEMQELYDAGMARLEDIMVYVDARFPLASMPDDAKALVHLGQSIVQVSFPVEVWKQPRVLDSGAAYINLIKEPVV</sequence>
<dbReference type="Proteomes" id="UP000094008">
    <property type="component" value="Unassembled WGS sequence"/>
</dbReference>
<dbReference type="AlphaFoldDB" id="A0A1A1YWQ6"/>
<reference evidence="2" key="1">
    <citation type="submission" date="2016-06" db="EMBL/GenBank/DDBJ databases">
        <authorList>
            <person name="Sutton G."/>
            <person name="Brinkac L."/>
            <person name="Sanka R."/>
            <person name="Adams M."/>
            <person name="Lau E."/>
            <person name="Mehaffy C."/>
            <person name="Tameris M."/>
            <person name="Hatherill M."/>
            <person name="Hanekom W."/>
            <person name="Mahomed H."/>
            <person name="Mcshane H."/>
        </authorList>
    </citation>
    <scope>NUCLEOTIDE SEQUENCE [LARGE SCALE GENOMIC DNA]</scope>
    <source>
        <strain evidence="2">852002-10433_SCH5171157</strain>
    </source>
</reference>
<accession>A0A1A1YWQ6</accession>
<dbReference type="OrthoDB" id="3481269at2"/>
<proteinExistence type="predicted"/>
<evidence type="ECO:0000313" key="1">
    <source>
        <dbReference type="EMBL" id="OBB90452.1"/>
    </source>
</evidence>
<evidence type="ECO:0000313" key="2">
    <source>
        <dbReference type="Proteomes" id="UP000094008"/>
    </source>
</evidence>
<comment type="caution">
    <text evidence="1">The sequence shown here is derived from an EMBL/GenBank/DDBJ whole genome shotgun (WGS) entry which is preliminary data.</text>
</comment>
<protein>
    <recommendedName>
        <fullName evidence="3">Xaa-Pro dipeptidase</fullName>
    </recommendedName>
</protein>
<dbReference type="RefSeq" id="WP_064882648.1">
    <property type="nucleotide sequence ID" value="NZ_LZIB01000050.1"/>
</dbReference>
<organism evidence="1 2">
    <name type="scientific">Mycolicibacterium peregrinum</name>
    <name type="common">Mycobacterium peregrinum</name>
    <dbReference type="NCBI Taxonomy" id="43304"/>
    <lineage>
        <taxon>Bacteria</taxon>
        <taxon>Bacillati</taxon>
        <taxon>Actinomycetota</taxon>
        <taxon>Actinomycetes</taxon>
        <taxon>Mycobacteriales</taxon>
        <taxon>Mycobacteriaceae</taxon>
        <taxon>Mycolicibacterium</taxon>
    </lineage>
</organism>
<gene>
    <name evidence="1" type="ORF">A5779_26090</name>
</gene>
<dbReference type="EMBL" id="LZSY01000094">
    <property type="protein sequence ID" value="OBB90452.1"/>
    <property type="molecule type" value="Genomic_DNA"/>
</dbReference>